<comment type="caution">
    <text evidence="7">The sequence shown here is derived from an EMBL/GenBank/DDBJ whole genome shotgun (WGS) entry which is preliminary data.</text>
</comment>
<dbReference type="SUPFAM" id="SSF88946">
    <property type="entry name" value="Sigma2 domain of RNA polymerase sigma factors"/>
    <property type="match status" value="1"/>
</dbReference>
<keyword evidence="2" id="KW-0805">Transcription regulation</keyword>
<dbReference type="InterPro" id="IPR007627">
    <property type="entry name" value="RNA_pol_sigma70_r2"/>
</dbReference>
<dbReference type="Gene3D" id="1.10.10.10">
    <property type="entry name" value="Winged helix-like DNA-binding domain superfamily/Winged helix DNA-binding domain"/>
    <property type="match status" value="1"/>
</dbReference>
<gene>
    <name evidence="7" type="ORF">G4L39_13220</name>
</gene>
<dbReference type="NCBIfam" id="TIGR02937">
    <property type="entry name" value="sigma70-ECF"/>
    <property type="match status" value="1"/>
</dbReference>
<dbReference type="GO" id="GO:0016987">
    <property type="term" value="F:sigma factor activity"/>
    <property type="evidence" value="ECO:0007669"/>
    <property type="project" value="UniProtKB-KW"/>
</dbReference>
<comment type="similarity">
    <text evidence="1">Belongs to the sigma-70 factor family. ECF subfamily.</text>
</comment>
<dbReference type="InterPro" id="IPR013325">
    <property type="entry name" value="RNA_pol_sigma_r2"/>
</dbReference>
<dbReference type="InterPro" id="IPR039425">
    <property type="entry name" value="RNA_pol_sigma-70-like"/>
</dbReference>
<dbReference type="EMBL" id="JAAKYA010000087">
    <property type="protein sequence ID" value="NGO40349.1"/>
    <property type="molecule type" value="Genomic_DNA"/>
</dbReference>
<dbReference type="Proteomes" id="UP000477311">
    <property type="component" value="Unassembled WGS sequence"/>
</dbReference>
<dbReference type="InterPro" id="IPR013249">
    <property type="entry name" value="RNA_pol_sigma70_r4_t2"/>
</dbReference>
<proteinExistence type="inferred from homology"/>
<dbReference type="InterPro" id="IPR014284">
    <property type="entry name" value="RNA_pol_sigma-70_dom"/>
</dbReference>
<evidence type="ECO:0000256" key="4">
    <source>
        <dbReference type="ARBA" id="ARBA00023163"/>
    </source>
</evidence>
<reference evidence="7 8" key="1">
    <citation type="submission" date="2020-02" db="EMBL/GenBank/DDBJ databases">
        <title>Draft genome sequence of Limisphaera ngatamarikiensis NGM72.4T, a thermophilic Verrucomicrobia grouped in subdivision 3.</title>
        <authorList>
            <person name="Carere C.R."/>
            <person name="Steen J."/>
            <person name="Hugenholtz P."/>
            <person name="Stott M.B."/>
        </authorList>
    </citation>
    <scope>NUCLEOTIDE SEQUENCE [LARGE SCALE GENOMIC DNA]</scope>
    <source>
        <strain evidence="7 8">NGM72.4</strain>
    </source>
</reference>
<feature type="domain" description="RNA polymerase sigma factor 70 region 4 type 2" evidence="6">
    <location>
        <begin position="135"/>
        <end position="187"/>
    </location>
</feature>
<evidence type="ECO:0000259" key="5">
    <source>
        <dbReference type="Pfam" id="PF04542"/>
    </source>
</evidence>
<evidence type="ECO:0000313" key="7">
    <source>
        <dbReference type="EMBL" id="NGO40349.1"/>
    </source>
</evidence>
<sequence length="204" mass="23115">MQDERDLSSKPDEALVAAAKDGDLGAFEELVARHRDKVYARALSILRNEEDALDLSQEAWIKAWQRLQQFQGESSFATWITRIVINLCLDHLRRQKRAVGESLEAIEEEVGNIERLLPPVSINPAAGLERDELRARIWEAMGRLSVAHRTVLILHEFEGMEYRKIAEVMGCSLGTVMSRLFYARRRLAALLADLNSRSDSAKDA</sequence>
<dbReference type="Pfam" id="PF08281">
    <property type="entry name" value="Sigma70_r4_2"/>
    <property type="match status" value="1"/>
</dbReference>
<protein>
    <submittedName>
        <fullName evidence="7">Sigma-70 family RNA polymerase sigma factor</fullName>
    </submittedName>
</protein>
<dbReference type="GO" id="GO:0006352">
    <property type="term" value="P:DNA-templated transcription initiation"/>
    <property type="evidence" value="ECO:0007669"/>
    <property type="project" value="InterPro"/>
</dbReference>
<name>A0A6M1RS40_9BACT</name>
<dbReference type="PANTHER" id="PTHR43133">
    <property type="entry name" value="RNA POLYMERASE ECF-TYPE SIGMA FACTO"/>
    <property type="match status" value="1"/>
</dbReference>
<organism evidence="7 8">
    <name type="scientific">Limisphaera ngatamarikiensis</name>
    <dbReference type="NCBI Taxonomy" id="1324935"/>
    <lineage>
        <taxon>Bacteria</taxon>
        <taxon>Pseudomonadati</taxon>
        <taxon>Verrucomicrobiota</taxon>
        <taxon>Verrucomicrobiia</taxon>
        <taxon>Limisphaerales</taxon>
        <taxon>Limisphaeraceae</taxon>
        <taxon>Limisphaera</taxon>
    </lineage>
</organism>
<dbReference type="GO" id="GO:0003677">
    <property type="term" value="F:DNA binding"/>
    <property type="evidence" value="ECO:0007669"/>
    <property type="project" value="InterPro"/>
</dbReference>
<dbReference type="CDD" id="cd06171">
    <property type="entry name" value="Sigma70_r4"/>
    <property type="match status" value="1"/>
</dbReference>
<accession>A0A6M1RS40</accession>
<keyword evidence="3" id="KW-0731">Sigma factor</keyword>
<evidence type="ECO:0000256" key="1">
    <source>
        <dbReference type="ARBA" id="ARBA00010641"/>
    </source>
</evidence>
<keyword evidence="8" id="KW-1185">Reference proteome</keyword>
<dbReference type="AlphaFoldDB" id="A0A6M1RS40"/>
<evidence type="ECO:0000313" key="8">
    <source>
        <dbReference type="Proteomes" id="UP000477311"/>
    </source>
</evidence>
<keyword evidence="4" id="KW-0804">Transcription</keyword>
<evidence type="ECO:0000256" key="2">
    <source>
        <dbReference type="ARBA" id="ARBA00023015"/>
    </source>
</evidence>
<dbReference type="PANTHER" id="PTHR43133:SF51">
    <property type="entry name" value="RNA POLYMERASE SIGMA FACTOR"/>
    <property type="match status" value="1"/>
</dbReference>
<dbReference type="Pfam" id="PF04542">
    <property type="entry name" value="Sigma70_r2"/>
    <property type="match status" value="1"/>
</dbReference>
<evidence type="ECO:0000259" key="6">
    <source>
        <dbReference type="Pfam" id="PF08281"/>
    </source>
</evidence>
<dbReference type="InterPro" id="IPR036388">
    <property type="entry name" value="WH-like_DNA-bd_sf"/>
</dbReference>
<dbReference type="Gene3D" id="1.10.1740.10">
    <property type="match status" value="1"/>
</dbReference>
<dbReference type="RefSeq" id="WP_165108863.1">
    <property type="nucleotide sequence ID" value="NZ_JAAKYA010000087.1"/>
</dbReference>
<evidence type="ECO:0000256" key="3">
    <source>
        <dbReference type="ARBA" id="ARBA00023082"/>
    </source>
</evidence>
<feature type="domain" description="RNA polymerase sigma-70 region 2" evidence="5">
    <location>
        <begin position="30"/>
        <end position="97"/>
    </location>
</feature>
<dbReference type="InterPro" id="IPR013324">
    <property type="entry name" value="RNA_pol_sigma_r3/r4-like"/>
</dbReference>
<dbReference type="SUPFAM" id="SSF88659">
    <property type="entry name" value="Sigma3 and sigma4 domains of RNA polymerase sigma factors"/>
    <property type="match status" value="1"/>
</dbReference>